<accession>A0A562JKZ7</accession>
<dbReference type="Gene3D" id="3.40.50.300">
    <property type="entry name" value="P-loop containing nucleotide triphosphate hydrolases"/>
    <property type="match status" value="1"/>
</dbReference>
<keyword evidence="1" id="KW-0378">Hydrolase</keyword>
<dbReference type="Pfam" id="PF00383">
    <property type="entry name" value="dCMP_cyt_deam_1"/>
    <property type="match status" value="1"/>
</dbReference>
<dbReference type="PROSITE" id="PS51747">
    <property type="entry name" value="CYT_DCMP_DEAMINASES_2"/>
    <property type="match status" value="1"/>
</dbReference>
<gene>
    <name evidence="3" type="ORF">LY60_00244</name>
</gene>
<dbReference type="InterPro" id="IPR002125">
    <property type="entry name" value="CMP_dCMP_dom"/>
</dbReference>
<evidence type="ECO:0000256" key="1">
    <source>
        <dbReference type="ARBA" id="ARBA00022801"/>
    </source>
</evidence>
<protein>
    <submittedName>
        <fullName evidence="3">dCMP deaminase</fullName>
    </submittedName>
</protein>
<organism evidence="3 4">
    <name type="scientific">Sedimentibacter saalensis</name>
    <dbReference type="NCBI Taxonomy" id="130788"/>
    <lineage>
        <taxon>Bacteria</taxon>
        <taxon>Bacillati</taxon>
        <taxon>Bacillota</taxon>
        <taxon>Tissierellia</taxon>
        <taxon>Sedimentibacter</taxon>
    </lineage>
</organism>
<reference evidence="3 4" key="1">
    <citation type="submission" date="2019-07" db="EMBL/GenBank/DDBJ databases">
        <title>Genomic Encyclopedia of Type Strains, Phase I: the one thousand microbial genomes (KMG-I) project.</title>
        <authorList>
            <person name="Kyrpides N."/>
        </authorList>
    </citation>
    <scope>NUCLEOTIDE SEQUENCE [LARGE SCALE GENOMIC DNA]</scope>
    <source>
        <strain evidence="3 4">DSM 13558</strain>
    </source>
</reference>
<dbReference type="PANTHER" id="PTHR11086:SF18">
    <property type="entry name" value="DEOXYCYTIDYLATE DEAMINASE"/>
    <property type="match status" value="1"/>
</dbReference>
<dbReference type="PANTHER" id="PTHR11086">
    <property type="entry name" value="DEOXYCYTIDYLATE DEAMINASE-RELATED"/>
    <property type="match status" value="1"/>
</dbReference>
<dbReference type="RefSeq" id="WP_170226064.1">
    <property type="nucleotide sequence ID" value="NZ_VLKH01000001.1"/>
</dbReference>
<proteinExistence type="predicted"/>
<sequence>MLSELNSEAVEKLYSERKDFIIIGLTGRTGSGCSTVASLLSKTFEELQPTRPVNDGSNEKRQYEIIYNYSKVNWEPFKVIEMKNVIFTFVLENSLKDFNDYIHINFDPILDMSDISEEYEEMHKKRIKFLEETKKQTENGENVPADDDIYSFYFIEVPSFFEKFKRMIINTGNDDLYTRILQTIGDNIRASGNAFSNDIIPENVFKLPQRVNMLIKILRRRNIKEKKKILVVIDAFRNPFEVTFFKDRYSSFYLFSINSVDKERRERLQKINFTKAEIDKLDKKEYPNRNNLIEDYYKIDIEKTIEIADVHINNKNSATRSYSYTKEQVIRYISLIMHPGLVNPTKIEFCMQIACNSKLNSGCLSRQVGAVITDRDYNILSVGWNSAPSNQVPCNLRDLQSLIRNDKDDKVGMSVYERTNLEFKEFLKERTKDIDFKRLSGRMCSYCFKDAYNSFKKEKNQVYTRSIHAEEMAFLQVISLGSMGVKGGCLFTTASPCELCSKKACQTGIEKIYYIDQYPGISYEHILNCGSARPEMILFNGAIGSAYNHFYTQVLAYKDELYMLLNLNFKKKKKLRVYKINKEILK</sequence>
<evidence type="ECO:0000313" key="4">
    <source>
        <dbReference type="Proteomes" id="UP000315343"/>
    </source>
</evidence>
<dbReference type="GO" id="GO:0004132">
    <property type="term" value="F:dCMP deaminase activity"/>
    <property type="evidence" value="ECO:0007669"/>
    <property type="project" value="TreeGrafter"/>
</dbReference>
<comment type="caution">
    <text evidence="3">The sequence shown here is derived from an EMBL/GenBank/DDBJ whole genome shotgun (WGS) entry which is preliminary data.</text>
</comment>
<evidence type="ECO:0000313" key="3">
    <source>
        <dbReference type="EMBL" id="TWH83633.1"/>
    </source>
</evidence>
<dbReference type="GO" id="GO:0005737">
    <property type="term" value="C:cytoplasm"/>
    <property type="evidence" value="ECO:0007669"/>
    <property type="project" value="TreeGrafter"/>
</dbReference>
<dbReference type="EMBL" id="VLKH01000001">
    <property type="protein sequence ID" value="TWH83633.1"/>
    <property type="molecule type" value="Genomic_DNA"/>
</dbReference>
<dbReference type="InterPro" id="IPR027417">
    <property type="entry name" value="P-loop_NTPase"/>
</dbReference>
<name>A0A562JKZ7_9FIRM</name>
<feature type="domain" description="CMP/dCMP-type deaminase" evidence="2">
    <location>
        <begin position="345"/>
        <end position="534"/>
    </location>
</feature>
<dbReference type="SUPFAM" id="SSF53927">
    <property type="entry name" value="Cytidine deaminase-like"/>
    <property type="match status" value="1"/>
</dbReference>
<keyword evidence="4" id="KW-1185">Reference proteome</keyword>
<dbReference type="AlphaFoldDB" id="A0A562JKZ7"/>
<dbReference type="SUPFAM" id="SSF52540">
    <property type="entry name" value="P-loop containing nucleoside triphosphate hydrolases"/>
    <property type="match status" value="1"/>
</dbReference>
<evidence type="ECO:0000259" key="2">
    <source>
        <dbReference type="PROSITE" id="PS51747"/>
    </source>
</evidence>
<dbReference type="Gene3D" id="3.40.140.10">
    <property type="entry name" value="Cytidine Deaminase, domain 2"/>
    <property type="match status" value="1"/>
</dbReference>
<dbReference type="InterPro" id="IPR016193">
    <property type="entry name" value="Cytidine_deaminase-like"/>
</dbReference>
<dbReference type="Proteomes" id="UP000315343">
    <property type="component" value="Unassembled WGS sequence"/>
</dbReference>
<dbReference type="InterPro" id="IPR015517">
    <property type="entry name" value="dCMP_deaminase-rel"/>
</dbReference>